<sequence length="734" mass="81701">MAEQRYARVIVDVANAEVDRVFDYIVPEGMALEAGAHVMVPFGPRTLDGFVVELREETQVEADKLKPVLRRVEPFAALRADQLALATWMRETYQCTLAEAFRLMLPAQARRDRIAPKTQLFVRRAREGYPPKCTALQRELLDSLAEPQPLSAVRAAVARALEKKGYVSIAPRETLRAPYAQTQPRRARVELNPLQEEAFAEIDAALSGGGGRFLLYGVTGSGKTEVYMRAVARALELGRGAIVLVPEIALTPQMVSWFRARFANAAVIHSRLSAGERYDEWRRVASGEARVVVGARSAVFSPVENLGLIVVDEEHEHTYRSERRPCYDARRVAQARMDALGGVLVLGSATPEVSTFMRAQPGVRPENRLTLLELSRRANGAPLPEVRIVDMRRELARGNTSIFSGALANALRDCLAAGRQAILFINRRGYSTFVSCRACGHVEKCEACDLAMTYHRNGDVLACHYCGRTRKPPKICPECGSRFIKFFGAGTQKVEEEVRALFPQARVLRADWDTTRAKDAHERIFEAFAAGEADVLIGTQMIAKGLDFPRVTLVGAVAADTSLNAPDYRAGERTFQLITQVAGRAGRAGEKGLVILQTYEPDSPVIQLAARQDFRAFYEQERVYRRRALYPPYSVILRLVASAPEAEAAAQAAQRAEERLRAFIEERGYQEDLIHMHAKEAPVIRLDGLFRYHVFLKLYARGHAGEIQAELERLAREGAPGVRMEAEVNPTNMM</sequence>
<gene>
    <name evidence="12 15" type="primary">priA</name>
    <name evidence="15" type="ORF">IAA64_04745</name>
</gene>
<evidence type="ECO:0000313" key="15">
    <source>
        <dbReference type="EMBL" id="HIV27253.1"/>
    </source>
</evidence>
<evidence type="ECO:0000256" key="12">
    <source>
        <dbReference type="HAMAP-Rule" id="MF_00983"/>
    </source>
</evidence>
<comment type="subunit">
    <text evidence="12">Component of the replication restart primosome.</text>
</comment>
<evidence type="ECO:0000256" key="8">
    <source>
        <dbReference type="ARBA" id="ARBA00022840"/>
    </source>
</evidence>
<dbReference type="GO" id="GO:1990077">
    <property type="term" value="C:primosome complex"/>
    <property type="evidence" value="ECO:0007669"/>
    <property type="project" value="UniProtKB-UniRule"/>
</dbReference>
<feature type="binding site" evidence="12">
    <location>
        <position position="476"/>
    </location>
    <ligand>
        <name>Zn(2+)</name>
        <dbReference type="ChEBI" id="CHEBI:29105"/>
        <label>1</label>
    </ligand>
</feature>
<dbReference type="InterPro" id="IPR042115">
    <property type="entry name" value="PriA_3primeBD_sf"/>
</dbReference>
<protein>
    <recommendedName>
        <fullName evidence="12">Replication restart protein PriA</fullName>
    </recommendedName>
    <alternativeName>
        <fullName evidence="12">ATP-dependent DNA helicase PriA</fullName>
        <ecNumber evidence="12">5.6.2.4</ecNumber>
    </alternativeName>
    <alternativeName>
        <fullName evidence="12">DNA 3'-5' helicase PriA</fullName>
    </alternativeName>
</protein>
<dbReference type="GO" id="GO:0006310">
    <property type="term" value="P:DNA recombination"/>
    <property type="evidence" value="ECO:0007669"/>
    <property type="project" value="InterPro"/>
</dbReference>
<dbReference type="InterPro" id="IPR027417">
    <property type="entry name" value="P-loop_NTPase"/>
</dbReference>
<comment type="similarity">
    <text evidence="12">Belongs to the helicase family. PriA subfamily.</text>
</comment>
<feature type="binding site" evidence="12">
    <location>
        <position position="479"/>
    </location>
    <ligand>
        <name>Zn(2+)</name>
        <dbReference type="ChEBI" id="CHEBI:29105"/>
        <label>1</label>
    </ligand>
</feature>
<dbReference type="HAMAP" id="MF_00983">
    <property type="entry name" value="PriA"/>
    <property type="match status" value="1"/>
</dbReference>
<feature type="binding site" evidence="12">
    <location>
        <position position="445"/>
    </location>
    <ligand>
        <name>Zn(2+)</name>
        <dbReference type="ChEBI" id="CHEBI:29105"/>
        <label>2</label>
    </ligand>
</feature>
<evidence type="ECO:0000256" key="3">
    <source>
        <dbReference type="ARBA" id="ARBA00022723"/>
    </source>
</evidence>
<dbReference type="PANTHER" id="PTHR30580">
    <property type="entry name" value="PRIMOSOMAL PROTEIN N"/>
    <property type="match status" value="1"/>
</dbReference>
<dbReference type="CDD" id="cd17929">
    <property type="entry name" value="DEXHc_priA"/>
    <property type="match status" value="1"/>
</dbReference>
<dbReference type="Pfam" id="PF00271">
    <property type="entry name" value="Helicase_C"/>
    <property type="match status" value="1"/>
</dbReference>
<dbReference type="EC" id="5.6.2.4" evidence="12"/>
<keyword evidence="5 12" id="KW-0378">Hydrolase</keyword>
<evidence type="ECO:0000259" key="13">
    <source>
        <dbReference type="PROSITE" id="PS51192"/>
    </source>
</evidence>
<reference evidence="15" key="1">
    <citation type="submission" date="2020-10" db="EMBL/GenBank/DDBJ databases">
        <authorList>
            <person name="Gilroy R."/>
        </authorList>
    </citation>
    <scope>NUCLEOTIDE SEQUENCE</scope>
    <source>
        <strain evidence="15">CHK183-6373</strain>
    </source>
</reference>
<dbReference type="GO" id="GO:0006269">
    <property type="term" value="P:DNA replication, synthesis of primer"/>
    <property type="evidence" value="ECO:0007669"/>
    <property type="project" value="UniProtKB-KW"/>
</dbReference>
<dbReference type="PROSITE" id="PS51192">
    <property type="entry name" value="HELICASE_ATP_BIND_1"/>
    <property type="match status" value="1"/>
</dbReference>
<reference evidence="15" key="2">
    <citation type="journal article" date="2021" name="PeerJ">
        <title>Extensive microbial diversity within the chicken gut microbiome revealed by metagenomics and culture.</title>
        <authorList>
            <person name="Gilroy R."/>
            <person name="Ravi A."/>
            <person name="Getino M."/>
            <person name="Pursley I."/>
            <person name="Horton D.L."/>
            <person name="Alikhan N.F."/>
            <person name="Baker D."/>
            <person name="Gharbi K."/>
            <person name="Hall N."/>
            <person name="Watson M."/>
            <person name="Adriaenssens E.M."/>
            <person name="Foster-Nyarko E."/>
            <person name="Jarju S."/>
            <person name="Secka A."/>
            <person name="Antonio M."/>
            <person name="Oren A."/>
            <person name="Chaudhuri R.R."/>
            <person name="La Ragione R."/>
            <person name="Hildebrand F."/>
            <person name="Pallen M.J."/>
        </authorList>
    </citation>
    <scope>NUCLEOTIDE SEQUENCE</scope>
    <source>
        <strain evidence="15">CHK183-6373</strain>
    </source>
</reference>
<keyword evidence="9 12" id="KW-0238">DNA-binding</keyword>
<evidence type="ECO:0000256" key="11">
    <source>
        <dbReference type="ARBA" id="ARBA00048988"/>
    </source>
</evidence>
<evidence type="ECO:0000256" key="4">
    <source>
        <dbReference type="ARBA" id="ARBA00022741"/>
    </source>
</evidence>
<keyword evidence="10 12" id="KW-0413">Isomerase</keyword>
<feature type="domain" description="Helicase C-terminal" evidence="14">
    <location>
        <begin position="471"/>
        <end position="630"/>
    </location>
</feature>
<dbReference type="GO" id="GO:0005524">
    <property type="term" value="F:ATP binding"/>
    <property type="evidence" value="ECO:0007669"/>
    <property type="project" value="UniProtKB-UniRule"/>
</dbReference>
<comment type="catalytic activity">
    <reaction evidence="11 12">
        <text>ATP + H2O = ADP + phosphate + H(+)</text>
        <dbReference type="Rhea" id="RHEA:13065"/>
        <dbReference type="ChEBI" id="CHEBI:15377"/>
        <dbReference type="ChEBI" id="CHEBI:15378"/>
        <dbReference type="ChEBI" id="CHEBI:30616"/>
        <dbReference type="ChEBI" id="CHEBI:43474"/>
        <dbReference type="ChEBI" id="CHEBI:456216"/>
        <dbReference type="EC" id="5.6.2.4"/>
    </reaction>
</comment>
<evidence type="ECO:0000256" key="9">
    <source>
        <dbReference type="ARBA" id="ARBA00023125"/>
    </source>
</evidence>
<evidence type="ECO:0000256" key="1">
    <source>
        <dbReference type="ARBA" id="ARBA00022515"/>
    </source>
</evidence>
<comment type="caution">
    <text evidence="15">The sequence shown here is derived from an EMBL/GenBank/DDBJ whole genome shotgun (WGS) entry which is preliminary data.</text>
</comment>
<keyword evidence="2 12" id="KW-0235">DNA replication</keyword>
<dbReference type="InterPro" id="IPR005259">
    <property type="entry name" value="PriA"/>
</dbReference>
<feature type="domain" description="Helicase ATP-binding" evidence="13">
    <location>
        <begin position="204"/>
        <end position="369"/>
    </location>
</feature>
<evidence type="ECO:0000256" key="5">
    <source>
        <dbReference type="ARBA" id="ARBA00022801"/>
    </source>
</evidence>
<accession>A0A9D1TCJ4</accession>
<dbReference type="Pfam" id="PF17764">
    <property type="entry name" value="PriA_3primeBD"/>
    <property type="match status" value="1"/>
</dbReference>
<keyword evidence="7 12" id="KW-0862">Zinc</keyword>
<dbReference type="Gene3D" id="3.40.1440.60">
    <property type="entry name" value="PriA, 3(prime) DNA-binding domain"/>
    <property type="match status" value="1"/>
</dbReference>
<feature type="binding site" evidence="12">
    <location>
        <position position="448"/>
    </location>
    <ligand>
        <name>Zn(2+)</name>
        <dbReference type="ChEBI" id="CHEBI:29105"/>
        <label>2</label>
    </ligand>
</feature>
<feature type="binding site" evidence="12">
    <location>
        <position position="436"/>
    </location>
    <ligand>
        <name>Zn(2+)</name>
        <dbReference type="ChEBI" id="CHEBI:29105"/>
        <label>1</label>
    </ligand>
</feature>
<dbReference type="SMART" id="SM00487">
    <property type="entry name" value="DEXDc"/>
    <property type="match status" value="1"/>
</dbReference>
<dbReference type="Proteomes" id="UP000886884">
    <property type="component" value="Unassembled WGS sequence"/>
</dbReference>
<dbReference type="InterPro" id="IPR001650">
    <property type="entry name" value="Helicase_C-like"/>
</dbReference>
<dbReference type="NCBIfam" id="TIGR00595">
    <property type="entry name" value="priA"/>
    <property type="match status" value="1"/>
</dbReference>
<dbReference type="EMBL" id="DVOT01000083">
    <property type="protein sequence ID" value="HIV27253.1"/>
    <property type="molecule type" value="Genomic_DNA"/>
</dbReference>
<keyword evidence="3 12" id="KW-0479">Metal-binding</keyword>
<dbReference type="InterPro" id="IPR014001">
    <property type="entry name" value="Helicase_ATP-bd"/>
</dbReference>
<dbReference type="SMART" id="SM00490">
    <property type="entry name" value="HELICc"/>
    <property type="match status" value="1"/>
</dbReference>
<dbReference type="FunFam" id="3.40.50.300:FF:000489">
    <property type="entry name" value="Primosome assembly protein PriA"/>
    <property type="match status" value="1"/>
</dbReference>
<name>A0A9D1TCJ4_9FIRM</name>
<dbReference type="InterPro" id="IPR041222">
    <property type="entry name" value="PriA_3primeBD"/>
</dbReference>
<evidence type="ECO:0000256" key="10">
    <source>
        <dbReference type="ARBA" id="ARBA00023235"/>
    </source>
</evidence>
<dbReference type="GO" id="GO:0006302">
    <property type="term" value="P:double-strand break repair"/>
    <property type="evidence" value="ECO:0007669"/>
    <property type="project" value="InterPro"/>
</dbReference>
<dbReference type="AlphaFoldDB" id="A0A9D1TCJ4"/>
<keyword evidence="4 12" id="KW-0547">Nucleotide-binding</keyword>
<comment type="catalytic activity">
    <reaction evidence="12">
        <text>Couples ATP hydrolysis with the unwinding of duplex DNA by translocating in the 3'-5' direction.</text>
        <dbReference type="EC" id="5.6.2.4"/>
    </reaction>
</comment>
<dbReference type="GO" id="GO:0006270">
    <property type="term" value="P:DNA replication initiation"/>
    <property type="evidence" value="ECO:0007669"/>
    <property type="project" value="TreeGrafter"/>
</dbReference>
<dbReference type="SUPFAM" id="SSF52540">
    <property type="entry name" value="P-loop containing nucleoside triphosphate hydrolases"/>
    <property type="match status" value="1"/>
</dbReference>
<feature type="binding site" evidence="12">
    <location>
        <position position="463"/>
    </location>
    <ligand>
        <name>Zn(2+)</name>
        <dbReference type="ChEBI" id="CHEBI:29105"/>
        <label>2</label>
    </ligand>
</feature>
<dbReference type="GO" id="GO:0016787">
    <property type="term" value="F:hydrolase activity"/>
    <property type="evidence" value="ECO:0007669"/>
    <property type="project" value="UniProtKB-KW"/>
</dbReference>
<dbReference type="InterPro" id="IPR011545">
    <property type="entry name" value="DEAD/DEAH_box_helicase_dom"/>
</dbReference>
<dbReference type="GO" id="GO:0008270">
    <property type="term" value="F:zinc ion binding"/>
    <property type="evidence" value="ECO:0007669"/>
    <property type="project" value="UniProtKB-UniRule"/>
</dbReference>
<proteinExistence type="inferred from homology"/>
<dbReference type="InterPro" id="IPR041236">
    <property type="entry name" value="PriA_C"/>
</dbReference>
<evidence type="ECO:0000256" key="2">
    <source>
        <dbReference type="ARBA" id="ARBA00022705"/>
    </source>
</evidence>
<evidence type="ECO:0000313" key="16">
    <source>
        <dbReference type="Proteomes" id="UP000886884"/>
    </source>
</evidence>
<evidence type="ECO:0000256" key="6">
    <source>
        <dbReference type="ARBA" id="ARBA00022806"/>
    </source>
</evidence>
<dbReference type="Pfam" id="PF00270">
    <property type="entry name" value="DEAD"/>
    <property type="match status" value="1"/>
</dbReference>
<dbReference type="GO" id="GO:0003677">
    <property type="term" value="F:DNA binding"/>
    <property type="evidence" value="ECO:0007669"/>
    <property type="project" value="UniProtKB-UniRule"/>
</dbReference>
<evidence type="ECO:0000259" key="14">
    <source>
        <dbReference type="PROSITE" id="PS51194"/>
    </source>
</evidence>
<dbReference type="PANTHER" id="PTHR30580:SF0">
    <property type="entry name" value="PRIMOSOMAL PROTEIN N"/>
    <property type="match status" value="1"/>
</dbReference>
<feature type="binding site" evidence="12">
    <location>
        <position position="439"/>
    </location>
    <ligand>
        <name>Zn(2+)</name>
        <dbReference type="ChEBI" id="CHEBI:29105"/>
        <label>1</label>
    </ligand>
</feature>
<dbReference type="PROSITE" id="PS51194">
    <property type="entry name" value="HELICASE_CTER"/>
    <property type="match status" value="1"/>
</dbReference>
<dbReference type="InterPro" id="IPR040498">
    <property type="entry name" value="PriA_CRR"/>
</dbReference>
<dbReference type="Pfam" id="PF18074">
    <property type="entry name" value="PriA_C"/>
    <property type="match status" value="1"/>
</dbReference>
<dbReference type="CDD" id="cd18804">
    <property type="entry name" value="SF2_C_priA"/>
    <property type="match status" value="1"/>
</dbReference>
<dbReference type="FunFam" id="3.40.1440.60:FF:000001">
    <property type="entry name" value="Primosomal protein N"/>
    <property type="match status" value="1"/>
</dbReference>
<comment type="cofactor">
    <cofactor evidence="12">
        <name>Zn(2+)</name>
        <dbReference type="ChEBI" id="CHEBI:29105"/>
    </cofactor>
    <text evidence="12">Binds 2 zinc ions per subunit.</text>
</comment>
<keyword evidence="1 12" id="KW-0639">Primosome</keyword>
<keyword evidence="8 12" id="KW-0067">ATP-binding</keyword>
<feature type="binding site" evidence="12">
    <location>
        <position position="466"/>
    </location>
    <ligand>
        <name>Zn(2+)</name>
        <dbReference type="ChEBI" id="CHEBI:29105"/>
        <label>2</label>
    </ligand>
</feature>
<dbReference type="Pfam" id="PF18319">
    <property type="entry name" value="Zn_ribbon_PriA"/>
    <property type="match status" value="1"/>
</dbReference>
<dbReference type="GO" id="GO:0043138">
    <property type="term" value="F:3'-5' DNA helicase activity"/>
    <property type="evidence" value="ECO:0007669"/>
    <property type="project" value="UniProtKB-EC"/>
</dbReference>
<evidence type="ECO:0000256" key="7">
    <source>
        <dbReference type="ARBA" id="ARBA00022833"/>
    </source>
</evidence>
<organism evidence="15 16">
    <name type="scientific">Candidatus Ornithocaccomicrobium faecavium</name>
    <dbReference type="NCBI Taxonomy" id="2840890"/>
    <lineage>
        <taxon>Bacteria</taxon>
        <taxon>Bacillati</taxon>
        <taxon>Bacillota</taxon>
        <taxon>Clostridia</taxon>
        <taxon>Candidatus Ornithocaccomicrobium</taxon>
    </lineage>
</organism>
<comment type="function">
    <text evidence="12">Initiates the restart of stalled replication forks, which reloads the replicative helicase on sites other than the origin of replication. Recognizes and binds to abandoned replication forks and remodels them to uncover a helicase loading site. Promotes assembly of the primosome at these replication forks.</text>
</comment>
<dbReference type="Gene3D" id="3.40.50.300">
    <property type="entry name" value="P-loop containing nucleotide triphosphate hydrolases"/>
    <property type="match status" value="2"/>
</dbReference>
<keyword evidence="6 12" id="KW-0347">Helicase</keyword>